<gene>
    <name evidence="2" type="ORF">ACIA8P_18435</name>
</gene>
<reference evidence="2 3" key="1">
    <citation type="submission" date="2024-10" db="EMBL/GenBank/DDBJ databases">
        <title>The Natural Products Discovery Center: Release of the First 8490 Sequenced Strains for Exploring Actinobacteria Biosynthetic Diversity.</title>
        <authorList>
            <person name="Kalkreuter E."/>
            <person name="Kautsar S.A."/>
            <person name="Yang D."/>
            <person name="Bader C.D."/>
            <person name="Teijaro C.N."/>
            <person name="Fluegel L."/>
            <person name="Davis C.M."/>
            <person name="Simpson J.R."/>
            <person name="Lauterbach L."/>
            <person name="Steele A.D."/>
            <person name="Gui C."/>
            <person name="Meng S."/>
            <person name="Li G."/>
            <person name="Viehrig K."/>
            <person name="Ye F."/>
            <person name="Su P."/>
            <person name="Kiefer A.F."/>
            <person name="Nichols A."/>
            <person name="Cepeda A.J."/>
            <person name="Yan W."/>
            <person name="Fan B."/>
            <person name="Jiang Y."/>
            <person name="Adhikari A."/>
            <person name="Zheng C.-J."/>
            <person name="Schuster L."/>
            <person name="Cowan T.M."/>
            <person name="Smanski M.J."/>
            <person name="Chevrette M.G."/>
            <person name="De Carvalho L.P.S."/>
            <person name="Shen B."/>
        </authorList>
    </citation>
    <scope>NUCLEOTIDE SEQUENCE [LARGE SCALE GENOMIC DNA]</scope>
    <source>
        <strain evidence="2 3">NPDC051599</strain>
    </source>
</reference>
<keyword evidence="3" id="KW-1185">Reference proteome</keyword>
<feature type="compositionally biased region" description="Basic and acidic residues" evidence="1">
    <location>
        <begin position="96"/>
        <end position="107"/>
    </location>
</feature>
<dbReference type="RefSeq" id="WP_398657347.1">
    <property type="nucleotide sequence ID" value="NZ_JBITDC010000006.1"/>
</dbReference>
<comment type="caution">
    <text evidence="2">The sequence shown here is derived from an EMBL/GenBank/DDBJ whole genome shotgun (WGS) entry which is preliminary data.</text>
</comment>
<organism evidence="2 3">
    <name type="scientific">Streptomyces cellulosae</name>
    <dbReference type="NCBI Taxonomy" id="1968"/>
    <lineage>
        <taxon>Bacteria</taxon>
        <taxon>Bacillati</taxon>
        <taxon>Actinomycetota</taxon>
        <taxon>Actinomycetes</taxon>
        <taxon>Kitasatosporales</taxon>
        <taxon>Streptomycetaceae</taxon>
        <taxon>Streptomyces</taxon>
    </lineage>
</organism>
<protein>
    <recommendedName>
        <fullName evidence="4">HNH endonuclease</fullName>
    </recommendedName>
</protein>
<dbReference type="EMBL" id="JBITDC010000006">
    <property type="protein sequence ID" value="MFI5676628.1"/>
    <property type="molecule type" value="Genomic_DNA"/>
</dbReference>
<evidence type="ECO:0000256" key="1">
    <source>
        <dbReference type="SAM" id="MobiDB-lite"/>
    </source>
</evidence>
<proteinExistence type="predicted"/>
<feature type="region of interest" description="Disordered" evidence="1">
    <location>
        <begin position="88"/>
        <end position="107"/>
    </location>
</feature>
<name>A0ABW7Y2N8_STRCE</name>
<evidence type="ECO:0000313" key="3">
    <source>
        <dbReference type="Proteomes" id="UP001612415"/>
    </source>
</evidence>
<evidence type="ECO:0000313" key="2">
    <source>
        <dbReference type="EMBL" id="MFI5676628.1"/>
    </source>
</evidence>
<evidence type="ECO:0008006" key="4">
    <source>
        <dbReference type="Google" id="ProtNLM"/>
    </source>
</evidence>
<accession>A0ABW7Y2N8</accession>
<dbReference type="Proteomes" id="UP001612415">
    <property type="component" value="Unassembled WGS sequence"/>
</dbReference>
<sequence length="107" mass="12104">MGVATGRGSYARTTPDRFGFPRLRRARVKRHFGYVTGDLVRAKVPTGKWTGTWTGRISVRADGQHSLTTPAGRINVRHRHLQLLQRADGYGYSVRPEPERSTSRKRS</sequence>